<protein>
    <submittedName>
        <fullName evidence="2">Uncharacterized protein</fullName>
    </submittedName>
</protein>
<sequence length="167" mass="17918">MDEHDEQRQAADALAMVRTHQERTRRAARLPWWVYAAIFVLTAGGTAANDFVGLGGAKLIAVLVLVALAAVLVTVFASRSSLLGRMRGVERRQSFDPQVFGVVLVVAVVGTWLASRYGAGLAGDLAGTVGLRDYPNTVDGVLYGAGFTLLFGLSQVLTTVSRRRTNR</sequence>
<feature type="transmembrane region" description="Helical" evidence="1">
    <location>
        <begin position="140"/>
        <end position="160"/>
    </location>
</feature>
<dbReference type="EMBL" id="BSTJ01000003">
    <property type="protein sequence ID" value="GLY74911.1"/>
    <property type="molecule type" value="Genomic_DNA"/>
</dbReference>
<keyword evidence="1" id="KW-0472">Membrane</keyword>
<keyword evidence="1" id="KW-0812">Transmembrane</keyword>
<evidence type="ECO:0000256" key="1">
    <source>
        <dbReference type="SAM" id="Phobius"/>
    </source>
</evidence>
<gene>
    <name evidence="2" type="ORF">Airi01_031780</name>
</gene>
<feature type="transmembrane region" description="Helical" evidence="1">
    <location>
        <begin position="99"/>
        <end position="120"/>
    </location>
</feature>
<dbReference type="RefSeq" id="WP_285621171.1">
    <property type="nucleotide sequence ID" value="NZ_BSTJ01000003.1"/>
</dbReference>
<keyword evidence="1" id="KW-1133">Transmembrane helix</keyword>
<feature type="transmembrane region" description="Helical" evidence="1">
    <location>
        <begin position="30"/>
        <end position="47"/>
    </location>
</feature>
<accession>A0A9W6RF26</accession>
<dbReference type="Proteomes" id="UP001165135">
    <property type="component" value="Unassembled WGS sequence"/>
</dbReference>
<proteinExistence type="predicted"/>
<feature type="transmembrane region" description="Helical" evidence="1">
    <location>
        <begin position="59"/>
        <end position="78"/>
    </location>
</feature>
<name>A0A9W6RF26_9ACTN</name>
<organism evidence="2 3">
    <name type="scientific">Actinoallomurus iriomotensis</name>
    <dbReference type="NCBI Taxonomy" id="478107"/>
    <lineage>
        <taxon>Bacteria</taxon>
        <taxon>Bacillati</taxon>
        <taxon>Actinomycetota</taxon>
        <taxon>Actinomycetes</taxon>
        <taxon>Streptosporangiales</taxon>
        <taxon>Thermomonosporaceae</taxon>
        <taxon>Actinoallomurus</taxon>
    </lineage>
</organism>
<reference evidence="2" key="1">
    <citation type="submission" date="2023-03" db="EMBL/GenBank/DDBJ databases">
        <title>Actinoallomurus iriomotensis NBRC 103681.</title>
        <authorList>
            <person name="Ichikawa N."/>
            <person name="Sato H."/>
            <person name="Tonouchi N."/>
        </authorList>
    </citation>
    <scope>NUCLEOTIDE SEQUENCE</scope>
    <source>
        <strain evidence="2">NBRC 103681</strain>
    </source>
</reference>
<comment type="caution">
    <text evidence="2">The sequence shown here is derived from an EMBL/GenBank/DDBJ whole genome shotgun (WGS) entry which is preliminary data.</text>
</comment>
<evidence type="ECO:0000313" key="3">
    <source>
        <dbReference type="Proteomes" id="UP001165135"/>
    </source>
</evidence>
<dbReference type="AlphaFoldDB" id="A0A9W6RF26"/>
<evidence type="ECO:0000313" key="2">
    <source>
        <dbReference type="EMBL" id="GLY74911.1"/>
    </source>
</evidence>